<protein>
    <submittedName>
        <fullName evidence="2">Uncharacterized protein</fullName>
    </submittedName>
</protein>
<feature type="region of interest" description="Disordered" evidence="1">
    <location>
        <begin position="1"/>
        <end position="74"/>
    </location>
</feature>
<gene>
    <name evidence="2" type="ORF">PIB30_052635</name>
</gene>
<name>A0ABU6WGD3_9FABA</name>
<keyword evidence="3" id="KW-1185">Reference proteome</keyword>
<accession>A0ABU6WGD3</accession>
<feature type="region of interest" description="Disordered" evidence="1">
    <location>
        <begin position="96"/>
        <end position="115"/>
    </location>
</feature>
<reference evidence="2 3" key="1">
    <citation type="journal article" date="2023" name="Plants (Basel)">
        <title>Bridging the Gap: Combining Genomics and Transcriptomics Approaches to Understand Stylosanthes scabra, an Orphan Legume from the Brazilian Caatinga.</title>
        <authorList>
            <person name="Ferreira-Neto J.R.C."/>
            <person name="da Silva M.D."/>
            <person name="Binneck E."/>
            <person name="de Melo N.F."/>
            <person name="da Silva R.H."/>
            <person name="de Melo A.L.T.M."/>
            <person name="Pandolfi V."/>
            <person name="Bustamante F.O."/>
            <person name="Brasileiro-Vidal A.C."/>
            <person name="Benko-Iseppon A.M."/>
        </authorList>
    </citation>
    <scope>NUCLEOTIDE SEQUENCE [LARGE SCALE GENOMIC DNA]</scope>
    <source>
        <tissue evidence="2">Leaves</tissue>
    </source>
</reference>
<feature type="compositionally biased region" description="Gly residues" evidence="1">
    <location>
        <begin position="12"/>
        <end position="22"/>
    </location>
</feature>
<evidence type="ECO:0000256" key="1">
    <source>
        <dbReference type="SAM" id="MobiDB-lite"/>
    </source>
</evidence>
<feature type="compositionally biased region" description="Basic and acidic residues" evidence="1">
    <location>
        <begin position="99"/>
        <end position="111"/>
    </location>
</feature>
<comment type="caution">
    <text evidence="2">The sequence shown here is derived from an EMBL/GenBank/DDBJ whole genome shotgun (WGS) entry which is preliminary data.</text>
</comment>
<evidence type="ECO:0000313" key="2">
    <source>
        <dbReference type="EMBL" id="MED6184981.1"/>
    </source>
</evidence>
<dbReference type="EMBL" id="JASCZI010181626">
    <property type="protein sequence ID" value="MED6184981.1"/>
    <property type="molecule type" value="Genomic_DNA"/>
</dbReference>
<feature type="compositionally biased region" description="Basic and acidic residues" evidence="1">
    <location>
        <begin position="29"/>
        <end position="38"/>
    </location>
</feature>
<dbReference type="Proteomes" id="UP001341840">
    <property type="component" value="Unassembled WGS sequence"/>
</dbReference>
<sequence>MQVKKNPRGRNGNQGGSEGVNKGGLRFHVLQETEEHARNQNPPIANHATRGDERRVEKESSERSFKNGSEMRRERGTCTFVPETPFTETNGTRISVTQEKGRTPQKDKRNDLPIPFPMRSLRREKGMLTWRLRFNRWWVEERIRNLQTLLRPK</sequence>
<feature type="compositionally biased region" description="Basic and acidic residues" evidence="1">
    <location>
        <begin position="49"/>
        <end position="74"/>
    </location>
</feature>
<organism evidence="2 3">
    <name type="scientific">Stylosanthes scabra</name>
    <dbReference type="NCBI Taxonomy" id="79078"/>
    <lineage>
        <taxon>Eukaryota</taxon>
        <taxon>Viridiplantae</taxon>
        <taxon>Streptophyta</taxon>
        <taxon>Embryophyta</taxon>
        <taxon>Tracheophyta</taxon>
        <taxon>Spermatophyta</taxon>
        <taxon>Magnoliopsida</taxon>
        <taxon>eudicotyledons</taxon>
        <taxon>Gunneridae</taxon>
        <taxon>Pentapetalae</taxon>
        <taxon>rosids</taxon>
        <taxon>fabids</taxon>
        <taxon>Fabales</taxon>
        <taxon>Fabaceae</taxon>
        <taxon>Papilionoideae</taxon>
        <taxon>50 kb inversion clade</taxon>
        <taxon>dalbergioids sensu lato</taxon>
        <taxon>Dalbergieae</taxon>
        <taxon>Pterocarpus clade</taxon>
        <taxon>Stylosanthes</taxon>
    </lineage>
</organism>
<proteinExistence type="predicted"/>
<evidence type="ECO:0000313" key="3">
    <source>
        <dbReference type="Proteomes" id="UP001341840"/>
    </source>
</evidence>